<protein>
    <submittedName>
        <fullName evidence="1">Uncharacterized protein</fullName>
    </submittedName>
</protein>
<dbReference type="Proteomes" id="UP000231019">
    <property type="component" value="Unassembled WGS sequence"/>
</dbReference>
<sequence length="64" mass="6999">MSTPNSGSNGRSGQGDENRYHLVNTVAQQAKIIMAHDPNPALASNHAAIREAMRKNRNQRAQES</sequence>
<proteinExistence type="predicted"/>
<reference evidence="1 2" key="1">
    <citation type="submission" date="2017-09" db="EMBL/GenBank/DDBJ databases">
        <title>Depth-based differentiation of microbial function through sediment-hosted aquifers and enrichment of novel symbionts in the deep terrestrial subsurface.</title>
        <authorList>
            <person name="Probst A.J."/>
            <person name="Ladd B."/>
            <person name="Jarett J.K."/>
            <person name="Geller-Mcgrath D.E."/>
            <person name="Sieber C.M."/>
            <person name="Emerson J.B."/>
            <person name="Anantharaman K."/>
            <person name="Thomas B.C."/>
            <person name="Malmstrom R."/>
            <person name="Stieglmeier M."/>
            <person name="Klingl A."/>
            <person name="Woyke T."/>
            <person name="Ryan C.M."/>
            <person name="Banfield J.F."/>
        </authorList>
    </citation>
    <scope>NUCLEOTIDE SEQUENCE [LARGE SCALE GENOMIC DNA]</scope>
    <source>
        <strain evidence="1">CG17_big_fil_post_rev_8_21_14_2_50_48_46</strain>
    </source>
</reference>
<dbReference type="AlphaFoldDB" id="A0A2M7G786"/>
<evidence type="ECO:0000313" key="2">
    <source>
        <dbReference type="Proteomes" id="UP000231019"/>
    </source>
</evidence>
<dbReference type="EMBL" id="PFFQ01000023">
    <property type="protein sequence ID" value="PIW17556.1"/>
    <property type="molecule type" value="Genomic_DNA"/>
</dbReference>
<evidence type="ECO:0000313" key="1">
    <source>
        <dbReference type="EMBL" id="PIW17556.1"/>
    </source>
</evidence>
<accession>A0A2M7G786</accession>
<gene>
    <name evidence="1" type="ORF">COW36_08655</name>
</gene>
<name>A0A2M7G786_9BACT</name>
<comment type="caution">
    <text evidence="1">The sequence shown here is derived from an EMBL/GenBank/DDBJ whole genome shotgun (WGS) entry which is preliminary data.</text>
</comment>
<organism evidence="1 2">
    <name type="scientific">bacterium (Candidatus Blackallbacteria) CG17_big_fil_post_rev_8_21_14_2_50_48_46</name>
    <dbReference type="NCBI Taxonomy" id="2014261"/>
    <lineage>
        <taxon>Bacteria</taxon>
        <taxon>Candidatus Blackallbacteria</taxon>
    </lineage>
</organism>